<evidence type="ECO:0000313" key="1">
    <source>
        <dbReference type="EMBL" id="CBW74022.1"/>
    </source>
</evidence>
<proteinExistence type="predicted"/>
<dbReference type="EMBL" id="FR687359">
    <property type="protein sequence ID" value="CBW74022.1"/>
    <property type="molecule type" value="Genomic_DNA"/>
</dbReference>
<protein>
    <submittedName>
        <fullName evidence="1">Uncharacterized protein</fullName>
    </submittedName>
</protein>
<gene>
    <name evidence="1" type="ordered locus">RBRH_03301</name>
</gene>
<dbReference type="STRING" id="882378.RBRH_03301"/>
<reference evidence="1 2" key="1">
    <citation type="journal article" date="2011" name="J. Bacteriol.">
        <title>Complete genome sequence of Burkholderia rhizoxinica, an endosymbiont of Rhizopus microsporus.</title>
        <authorList>
            <person name="Lackner G."/>
            <person name="Moebius N."/>
            <person name="Partida-Martinez L."/>
            <person name="Hertweck C."/>
        </authorList>
    </citation>
    <scope>NUCLEOTIDE SEQUENCE [LARGE SCALE GENOMIC DNA]</scope>
    <source>
        <strain evidence="2">DSM 19002 / CIP 109453 / HKI 454</strain>
    </source>
</reference>
<accession>E5AMU1</accession>
<dbReference type="HOGENOM" id="CLU_2804258_0_0_4"/>
<organism evidence="1 2">
    <name type="scientific">Mycetohabitans rhizoxinica (strain DSM 19002 / CIP 109453 / HKI 454)</name>
    <name type="common">Paraburkholderia rhizoxinica</name>
    <dbReference type="NCBI Taxonomy" id="882378"/>
    <lineage>
        <taxon>Bacteria</taxon>
        <taxon>Pseudomonadati</taxon>
        <taxon>Pseudomonadota</taxon>
        <taxon>Betaproteobacteria</taxon>
        <taxon>Burkholderiales</taxon>
        <taxon>Burkholderiaceae</taxon>
        <taxon>Mycetohabitans</taxon>
    </lineage>
</organism>
<name>E5AMU1_MYCRK</name>
<evidence type="ECO:0000313" key="2">
    <source>
        <dbReference type="Proteomes" id="UP000007437"/>
    </source>
</evidence>
<dbReference type="KEGG" id="brh:RBRH_03301"/>
<dbReference type="Proteomes" id="UP000007437">
    <property type="component" value="Chromosome"/>
</dbReference>
<sequence>MHQDANPCKEERKHIERDIPPAYAAAHAGMTVKEATESALNNPSRLMQQGWKAETVLWGLQEAGILV</sequence>
<dbReference type="AlphaFoldDB" id="E5AMU1"/>